<dbReference type="Pfam" id="PF00583">
    <property type="entry name" value="Acetyltransf_1"/>
    <property type="match status" value="1"/>
</dbReference>
<evidence type="ECO:0000313" key="4">
    <source>
        <dbReference type="Proteomes" id="UP000230790"/>
    </source>
</evidence>
<name>A0A2M8QG98_9CHLR</name>
<feature type="region of interest" description="Disordered" evidence="1">
    <location>
        <begin position="212"/>
        <end position="240"/>
    </location>
</feature>
<keyword evidence="3" id="KW-0808">Transferase</keyword>
<dbReference type="GO" id="GO:0016747">
    <property type="term" value="F:acyltransferase activity, transferring groups other than amino-acyl groups"/>
    <property type="evidence" value="ECO:0007669"/>
    <property type="project" value="InterPro"/>
</dbReference>
<dbReference type="InterPro" id="IPR000182">
    <property type="entry name" value="GNAT_dom"/>
</dbReference>
<sequence length="240" mass="27109">MSEILILNTQTEYVEQCAALQPLCYPTLAKEEQFTAEHFLSHIRLFPEGQFMAIDRETGHVVGTTAGFLTYYDQIDQEHFQHHKFIDAIAGGWLTNHNPHGNYYYGVDMCVHPDYRGRGIARRLHDARKALCKRLNLKGQVIGGMIPGFANYKHVMTAHEYVRCVQAGLIYDSTLTTQLRNGFVLRGMLQNYLNDPPTDGWSTLLEWRNPDYVEPGQPAPPVSQDASHPPPATARPPSVS</sequence>
<evidence type="ECO:0000313" key="3">
    <source>
        <dbReference type="EMBL" id="PJF48794.1"/>
    </source>
</evidence>
<gene>
    <name evidence="3" type="ORF">CUN48_01725</name>
</gene>
<protein>
    <submittedName>
        <fullName evidence="3">GNAT family N-acetyltransferase</fullName>
    </submittedName>
</protein>
<evidence type="ECO:0000259" key="2">
    <source>
        <dbReference type="PROSITE" id="PS51186"/>
    </source>
</evidence>
<dbReference type="Gene3D" id="3.40.630.30">
    <property type="match status" value="1"/>
</dbReference>
<dbReference type="CDD" id="cd04301">
    <property type="entry name" value="NAT_SF"/>
    <property type="match status" value="1"/>
</dbReference>
<comment type="caution">
    <text evidence="3">The sequence shown here is derived from an EMBL/GenBank/DDBJ whole genome shotgun (WGS) entry which is preliminary data.</text>
</comment>
<organism evidence="3 4">
    <name type="scientific">Candidatus Thermofonsia Clade 3 bacterium</name>
    <dbReference type="NCBI Taxonomy" id="2364212"/>
    <lineage>
        <taxon>Bacteria</taxon>
        <taxon>Bacillati</taxon>
        <taxon>Chloroflexota</taxon>
        <taxon>Candidatus Thermofontia</taxon>
        <taxon>Candidatus Thermofonsia Clade 3</taxon>
    </lineage>
</organism>
<feature type="domain" description="N-acetyltransferase" evidence="2">
    <location>
        <begin position="4"/>
        <end position="210"/>
    </location>
</feature>
<accession>A0A2M8QG98</accession>
<dbReference type="AlphaFoldDB" id="A0A2M8QG98"/>
<dbReference type="PROSITE" id="PS51186">
    <property type="entry name" value="GNAT"/>
    <property type="match status" value="1"/>
</dbReference>
<dbReference type="Proteomes" id="UP000230790">
    <property type="component" value="Unassembled WGS sequence"/>
</dbReference>
<dbReference type="SUPFAM" id="SSF55729">
    <property type="entry name" value="Acyl-CoA N-acyltransferases (Nat)"/>
    <property type="match status" value="1"/>
</dbReference>
<reference evidence="3 4" key="1">
    <citation type="submission" date="2017-11" db="EMBL/GenBank/DDBJ databases">
        <title>Evolution of Phototrophy in the Chloroflexi Phylum Driven by Horizontal Gene Transfer.</title>
        <authorList>
            <person name="Ward L.M."/>
            <person name="Hemp J."/>
            <person name="Shih P.M."/>
            <person name="Mcglynn S.E."/>
            <person name="Fischer W."/>
        </authorList>
    </citation>
    <scope>NUCLEOTIDE SEQUENCE [LARGE SCALE GENOMIC DNA]</scope>
    <source>
        <strain evidence="3">JP3_7</strain>
    </source>
</reference>
<evidence type="ECO:0000256" key="1">
    <source>
        <dbReference type="SAM" id="MobiDB-lite"/>
    </source>
</evidence>
<proteinExistence type="predicted"/>
<dbReference type="EMBL" id="PGTN01000006">
    <property type="protein sequence ID" value="PJF48794.1"/>
    <property type="molecule type" value="Genomic_DNA"/>
</dbReference>
<dbReference type="InterPro" id="IPR016181">
    <property type="entry name" value="Acyl_CoA_acyltransferase"/>
</dbReference>
<feature type="compositionally biased region" description="Pro residues" evidence="1">
    <location>
        <begin position="228"/>
        <end position="240"/>
    </location>
</feature>